<keyword evidence="3 4" id="KW-0326">Glycosidase</keyword>
<sequence>MSMVLKSNIILFLSQGARIRASGNVSDYDAKRLHLIYADSGRNITIAGYGVIDGNAPAFFTELEPNAIRLSPLIELRNIQHLMVGGITIESAPGWTLRPKNCEYVEISKIMILNDRKYVNTDGIDPDSSSHVRITDCFISAGDDAVVIKSSDYGGPPGDVVNVTVANCTLISSASALKIGTETFGNFKNIHFSDVNICNSRTGIAIMAKDGGKVEKVTFERISMHTEPKWGVGVEWPILIDVERRYSHSEISLVRDVVLENIIVNTKGRVYITGMTNKYSMKTVSLRNVLITYNGVEDRSEATMLSGTDEINQDLAQVDYGTMDTALLVADASVVDLDVIIDWSAVYEQVN</sequence>
<comment type="similarity">
    <text evidence="1 4">Belongs to the glycosyl hydrolase 28 family.</text>
</comment>
<dbReference type="SMART" id="SM00710">
    <property type="entry name" value="PbH1"/>
    <property type="match status" value="4"/>
</dbReference>
<evidence type="ECO:0000256" key="2">
    <source>
        <dbReference type="ARBA" id="ARBA00022801"/>
    </source>
</evidence>
<dbReference type="OrthoDB" id="187139at2759"/>
<dbReference type="InterPro" id="IPR012334">
    <property type="entry name" value="Pectin_lyas_fold"/>
</dbReference>
<dbReference type="Pfam" id="PF00295">
    <property type="entry name" value="Glyco_hydro_28"/>
    <property type="match status" value="1"/>
</dbReference>
<proteinExistence type="inferred from homology"/>
<evidence type="ECO:0000256" key="3">
    <source>
        <dbReference type="ARBA" id="ARBA00023295"/>
    </source>
</evidence>
<keyword evidence="6" id="KW-1185">Reference proteome</keyword>
<dbReference type="PANTHER" id="PTHR31339:SF9">
    <property type="entry name" value="PLASMIN AND FIBRONECTIN-BINDING PROTEIN A"/>
    <property type="match status" value="1"/>
</dbReference>
<dbReference type="InterPro" id="IPR051801">
    <property type="entry name" value="GH28_Enzymes"/>
</dbReference>
<evidence type="ECO:0000256" key="1">
    <source>
        <dbReference type="ARBA" id="ARBA00008834"/>
    </source>
</evidence>
<evidence type="ECO:0000313" key="5">
    <source>
        <dbReference type="EMBL" id="KNC77187.1"/>
    </source>
</evidence>
<dbReference type="GeneID" id="25910849"/>
<dbReference type="AlphaFoldDB" id="A0A0L0FK88"/>
<dbReference type="SUPFAM" id="SSF51126">
    <property type="entry name" value="Pectin lyase-like"/>
    <property type="match status" value="1"/>
</dbReference>
<organism evidence="5 6">
    <name type="scientific">Sphaeroforma arctica JP610</name>
    <dbReference type="NCBI Taxonomy" id="667725"/>
    <lineage>
        <taxon>Eukaryota</taxon>
        <taxon>Ichthyosporea</taxon>
        <taxon>Ichthyophonida</taxon>
        <taxon>Sphaeroforma</taxon>
    </lineage>
</organism>
<dbReference type="RefSeq" id="XP_014151089.1">
    <property type="nucleotide sequence ID" value="XM_014295614.1"/>
</dbReference>
<protein>
    <recommendedName>
        <fullName evidence="7">Pectate lyase superfamily protein domain-containing protein</fullName>
    </recommendedName>
</protein>
<dbReference type="GO" id="GO:0004650">
    <property type="term" value="F:polygalacturonase activity"/>
    <property type="evidence" value="ECO:0007669"/>
    <property type="project" value="InterPro"/>
</dbReference>
<dbReference type="eggNOG" id="ENOG502QTKJ">
    <property type="taxonomic scope" value="Eukaryota"/>
</dbReference>
<keyword evidence="2 4" id="KW-0378">Hydrolase</keyword>
<dbReference type="InterPro" id="IPR011050">
    <property type="entry name" value="Pectin_lyase_fold/virulence"/>
</dbReference>
<evidence type="ECO:0000256" key="4">
    <source>
        <dbReference type="RuleBase" id="RU361169"/>
    </source>
</evidence>
<name>A0A0L0FK88_9EUKA</name>
<dbReference type="PANTHER" id="PTHR31339">
    <property type="entry name" value="PECTIN LYASE-RELATED"/>
    <property type="match status" value="1"/>
</dbReference>
<dbReference type="GO" id="GO:0005975">
    <property type="term" value="P:carbohydrate metabolic process"/>
    <property type="evidence" value="ECO:0007669"/>
    <property type="project" value="InterPro"/>
</dbReference>
<evidence type="ECO:0008006" key="7">
    <source>
        <dbReference type="Google" id="ProtNLM"/>
    </source>
</evidence>
<dbReference type="Gene3D" id="2.160.20.10">
    <property type="entry name" value="Single-stranded right-handed beta-helix, Pectin lyase-like"/>
    <property type="match status" value="1"/>
</dbReference>
<dbReference type="InterPro" id="IPR000743">
    <property type="entry name" value="Glyco_hydro_28"/>
</dbReference>
<dbReference type="STRING" id="667725.A0A0L0FK88"/>
<feature type="non-terminal residue" evidence="5">
    <location>
        <position position="351"/>
    </location>
</feature>
<reference evidence="5 6" key="1">
    <citation type="submission" date="2011-02" db="EMBL/GenBank/DDBJ databases">
        <title>The Genome Sequence of Sphaeroforma arctica JP610.</title>
        <authorList>
            <consortium name="The Broad Institute Genome Sequencing Platform"/>
            <person name="Russ C."/>
            <person name="Cuomo C."/>
            <person name="Young S.K."/>
            <person name="Zeng Q."/>
            <person name="Gargeya S."/>
            <person name="Alvarado L."/>
            <person name="Berlin A."/>
            <person name="Chapman S.B."/>
            <person name="Chen Z."/>
            <person name="Freedman E."/>
            <person name="Gellesch M."/>
            <person name="Goldberg J."/>
            <person name="Griggs A."/>
            <person name="Gujja S."/>
            <person name="Heilman E."/>
            <person name="Heiman D."/>
            <person name="Howarth C."/>
            <person name="Mehta T."/>
            <person name="Neiman D."/>
            <person name="Pearson M."/>
            <person name="Roberts A."/>
            <person name="Saif S."/>
            <person name="Shea T."/>
            <person name="Shenoy N."/>
            <person name="Sisk P."/>
            <person name="Stolte C."/>
            <person name="Sykes S."/>
            <person name="White J."/>
            <person name="Yandava C."/>
            <person name="Burger G."/>
            <person name="Gray M.W."/>
            <person name="Holland P.W.H."/>
            <person name="King N."/>
            <person name="Lang F.B.F."/>
            <person name="Roger A.J."/>
            <person name="Ruiz-Trillo I."/>
            <person name="Haas B."/>
            <person name="Nusbaum C."/>
            <person name="Birren B."/>
        </authorList>
    </citation>
    <scope>NUCLEOTIDE SEQUENCE [LARGE SCALE GENOMIC DNA]</scope>
    <source>
        <strain evidence="5 6">JP610</strain>
    </source>
</reference>
<evidence type="ECO:0000313" key="6">
    <source>
        <dbReference type="Proteomes" id="UP000054560"/>
    </source>
</evidence>
<accession>A0A0L0FK88</accession>
<dbReference type="EMBL" id="KQ242811">
    <property type="protein sequence ID" value="KNC77187.1"/>
    <property type="molecule type" value="Genomic_DNA"/>
</dbReference>
<dbReference type="Proteomes" id="UP000054560">
    <property type="component" value="Unassembled WGS sequence"/>
</dbReference>
<gene>
    <name evidence="5" type="ORF">SARC_10345</name>
</gene>
<dbReference type="InterPro" id="IPR006626">
    <property type="entry name" value="PbH1"/>
</dbReference>